<reference evidence="1" key="1">
    <citation type="journal article" date="2020" name="Fungal Divers.">
        <title>Resolving the Mortierellaceae phylogeny through synthesis of multi-gene phylogenetics and phylogenomics.</title>
        <authorList>
            <person name="Vandepol N."/>
            <person name="Liber J."/>
            <person name="Desiro A."/>
            <person name="Na H."/>
            <person name="Kennedy M."/>
            <person name="Barry K."/>
            <person name="Grigoriev I.V."/>
            <person name="Miller A.N."/>
            <person name="O'Donnell K."/>
            <person name="Stajich J.E."/>
            <person name="Bonito G."/>
        </authorList>
    </citation>
    <scope>NUCLEOTIDE SEQUENCE</scope>
    <source>
        <strain evidence="1">KOD1015</strain>
    </source>
</reference>
<name>A0A9P6F860_9FUNG</name>
<feature type="non-terminal residue" evidence="1">
    <location>
        <position position="72"/>
    </location>
</feature>
<evidence type="ECO:0000313" key="2">
    <source>
        <dbReference type="Proteomes" id="UP000780801"/>
    </source>
</evidence>
<accession>A0A9P6F860</accession>
<organism evidence="1 2">
    <name type="scientific">Lunasporangiospora selenospora</name>
    <dbReference type="NCBI Taxonomy" id="979761"/>
    <lineage>
        <taxon>Eukaryota</taxon>
        <taxon>Fungi</taxon>
        <taxon>Fungi incertae sedis</taxon>
        <taxon>Mucoromycota</taxon>
        <taxon>Mortierellomycotina</taxon>
        <taxon>Mortierellomycetes</taxon>
        <taxon>Mortierellales</taxon>
        <taxon>Mortierellaceae</taxon>
        <taxon>Lunasporangiospora</taxon>
    </lineage>
</organism>
<gene>
    <name evidence="1" type="ORF">BGW38_009744</name>
</gene>
<protein>
    <submittedName>
        <fullName evidence="1">Uncharacterized protein</fullName>
    </submittedName>
</protein>
<comment type="caution">
    <text evidence="1">The sequence shown here is derived from an EMBL/GenBank/DDBJ whole genome shotgun (WGS) entry which is preliminary data.</text>
</comment>
<dbReference type="Proteomes" id="UP000780801">
    <property type="component" value="Unassembled WGS sequence"/>
</dbReference>
<dbReference type="EMBL" id="JAABOA010007341">
    <property type="protein sequence ID" value="KAF9544125.1"/>
    <property type="molecule type" value="Genomic_DNA"/>
</dbReference>
<dbReference type="OrthoDB" id="10248551at2759"/>
<proteinExistence type="predicted"/>
<feature type="non-terminal residue" evidence="1">
    <location>
        <position position="1"/>
    </location>
</feature>
<evidence type="ECO:0000313" key="1">
    <source>
        <dbReference type="EMBL" id="KAF9544125.1"/>
    </source>
</evidence>
<dbReference type="AlphaFoldDB" id="A0A9P6F860"/>
<sequence length="72" mass="8014">TSDETVKGLHRLLFGRNTSASKSPKGDLREFCGLADLSEKEEEAFEEKLGKWTVGGLRELLDLFNLENSGDK</sequence>
<keyword evidence="2" id="KW-1185">Reference proteome</keyword>